<comment type="caution">
    <text evidence="3">The sequence shown here is derived from an EMBL/GenBank/DDBJ whole genome shotgun (WGS) entry which is preliminary data.</text>
</comment>
<dbReference type="GO" id="GO:0016878">
    <property type="term" value="F:acid-thiol ligase activity"/>
    <property type="evidence" value="ECO:0007669"/>
    <property type="project" value="UniProtKB-ARBA"/>
</dbReference>
<name>A0A8J3ZFM2_9ACTN</name>
<sequence length="535" mass="58069">MVANIADLFEHAADLFPQRLAVACDDTEATFGQLEERANRLAHHLAGRGVGPGTHVGVYARNSISFVESLIAAYKCRAVPINVNYRYVENELRYLFRDADIAALVHDRRFADRVANVLPDVPGLDTVLVVDDGSDADYERYGGVAYEDALAAASPDRDFAPRSPDDIYMLYTGGTTGYPKGVIWRHEDVWRVLGGGIDFLTGLPMEDEWAQSKRGQEIGGLVRLCLAPLMHGNAQWAALASLFTGDSVVLMPKFDPDEIWRTVERRKVNVVVLIGDAMARPLIETYLKGGYDASSVGFISSSAALFSPTVKSQYLQTFPNVMITDAIGSSETGFMGIGLVSADDEPTEGGPRVMAGPQTTVIDEYGRVAAPGVVGRLARGGHVPLGYYKDPAKTAELLTEVDGVRYSMPGDFARIEEDGTITLLGRGNTCINTGGEKVFPEEVEGALKSHPDVFDVIVVGLPDELLGQQIGALVQPREGSAPDRAGLEAHVREQLAGYKVPRTIWLVEQITRTPSGKADFRWAKQYAQEHAGEAI</sequence>
<dbReference type="PANTHER" id="PTHR43767">
    <property type="entry name" value="LONG-CHAIN-FATTY-ACID--COA LIGASE"/>
    <property type="match status" value="1"/>
</dbReference>
<dbReference type="InterPro" id="IPR050237">
    <property type="entry name" value="ATP-dep_AMP-bd_enzyme"/>
</dbReference>
<gene>
    <name evidence="3" type="ORF">Vau01_082120</name>
</gene>
<dbReference type="Pfam" id="PF00501">
    <property type="entry name" value="AMP-binding"/>
    <property type="match status" value="1"/>
</dbReference>
<dbReference type="InterPro" id="IPR000873">
    <property type="entry name" value="AMP-dep_synth/lig_dom"/>
</dbReference>
<dbReference type="Gene3D" id="3.40.50.12780">
    <property type="entry name" value="N-terminal domain of ligase-like"/>
    <property type="match status" value="1"/>
</dbReference>
<dbReference type="InterPro" id="IPR042099">
    <property type="entry name" value="ANL_N_sf"/>
</dbReference>
<dbReference type="SUPFAM" id="SSF56801">
    <property type="entry name" value="Acetyl-CoA synthetase-like"/>
    <property type="match status" value="1"/>
</dbReference>
<evidence type="ECO:0000259" key="2">
    <source>
        <dbReference type="Pfam" id="PF13193"/>
    </source>
</evidence>
<dbReference type="EMBL" id="BOPG01000058">
    <property type="protein sequence ID" value="GIJ60696.1"/>
    <property type="molecule type" value="Genomic_DNA"/>
</dbReference>
<accession>A0A8J3ZFM2</accession>
<dbReference type="NCBIfam" id="NF005863">
    <property type="entry name" value="PRK07798.1"/>
    <property type="match status" value="1"/>
</dbReference>
<reference evidence="3" key="1">
    <citation type="submission" date="2021-01" db="EMBL/GenBank/DDBJ databases">
        <title>Whole genome shotgun sequence of Virgisporangium aurantiacum NBRC 16421.</title>
        <authorList>
            <person name="Komaki H."/>
            <person name="Tamura T."/>
        </authorList>
    </citation>
    <scope>NUCLEOTIDE SEQUENCE</scope>
    <source>
        <strain evidence="3">NBRC 16421</strain>
    </source>
</reference>
<dbReference type="PANTHER" id="PTHR43767:SF1">
    <property type="entry name" value="NONRIBOSOMAL PEPTIDE SYNTHASE PES1 (EUROFUNG)-RELATED"/>
    <property type="match status" value="1"/>
</dbReference>
<proteinExistence type="predicted"/>
<dbReference type="RefSeq" id="WP_204005234.1">
    <property type="nucleotide sequence ID" value="NZ_BOPG01000058.1"/>
</dbReference>
<organism evidence="3 4">
    <name type="scientific">Virgisporangium aurantiacum</name>
    <dbReference type="NCBI Taxonomy" id="175570"/>
    <lineage>
        <taxon>Bacteria</taxon>
        <taxon>Bacillati</taxon>
        <taxon>Actinomycetota</taxon>
        <taxon>Actinomycetes</taxon>
        <taxon>Micromonosporales</taxon>
        <taxon>Micromonosporaceae</taxon>
        <taxon>Virgisporangium</taxon>
    </lineage>
</organism>
<keyword evidence="4" id="KW-1185">Reference proteome</keyword>
<dbReference type="InterPro" id="IPR020845">
    <property type="entry name" value="AMP-binding_CS"/>
</dbReference>
<feature type="domain" description="AMP-dependent synthetase/ligase" evidence="1">
    <location>
        <begin position="9"/>
        <end position="388"/>
    </location>
</feature>
<dbReference type="Proteomes" id="UP000612585">
    <property type="component" value="Unassembled WGS sequence"/>
</dbReference>
<dbReference type="InterPro" id="IPR045851">
    <property type="entry name" value="AMP-bd_C_sf"/>
</dbReference>
<dbReference type="PROSITE" id="PS00455">
    <property type="entry name" value="AMP_BINDING"/>
    <property type="match status" value="1"/>
</dbReference>
<evidence type="ECO:0000313" key="4">
    <source>
        <dbReference type="Proteomes" id="UP000612585"/>
    </source>
</evidence>
<feature type="domain" description="AMP-binding enzyme C-terminal" evidence="2">
    <location>
        <begin position="442"/>
        <end position="517"/>
    </location>
</feature>
<evidence type="ECO:0000259" key="1">
    <source>
        <dbReference type="Pfam" id="PF00501"/>
    </source>
</evidence>
<dbReference type="Pfam" id="PF13193">
    <property type="entry name" value="AMP-binding_C"/>
    <property type="match status" value="1"/>
</dbReference>
<dbReference type="InterPro" id="IPR025110">
    <property type="entry name" value="AMP-bd_C"/>
</dbReference>
<dbReference type="Gene3D" id="3.30.300.30">
    <property type="match status" value="1"/>
</dbReference>
<evidence type="ECO:0000313" key="3">
    <source>
        <dbReference type="EMBL" id="GIJ60696.1"/>
    </source>
</evidence>
<dbReference type="AlphaFoldDB" id="A0A8J3ZFM2"/>
<protein>
    <submittedName>
        <fullName evidence="3">Acyl-CoA synthetase</fullName>
    </submittedName>
</protein>